<evidence type="ECO:0000313" key="1">
    <source>
        <dbReference type="EMBL" id="SVB12799.1"/>
    </source>
</evidence>
<name>A0A382BGR4_9ZZZZ</name>
<reference evidence="1" key="1">
    <citation type="submission" date="2018-05" db="EMBL/GenBank/DDBJ databases">
        <authorList>
            <person name="Lanie J.A."/>
            <person name="Ng W.-L."/>
            <person name="Kazmierczak K.M."/>
            <person name="Andrzejewski T.M."/>
            <person name="Davidsen T.M."/>
            <person name="Wayne K.J."/>
            <person name="Tettelin H."/>
            <person name="Glass J.I."/>
            <person name="Rusch D."/>
            <person name="Podicherti R."/>
            <person name="Tsui H.-C.T."/>
            <person name="Winkler M.E."/>
        </authorList>
    </citation>
    <scope>NUCLEOTIDE SEQUENCE</scope>
</reference>
<gene>
    <name evidence="1" type="ORF">METZ01_LOCUS165653</name>
</gene>
<proteinExistence type="predicted"/>
<accession>A0A382BGR4</accession>
<organism evidence="1">
    <name type="scientific">marine metagenome</name>
    <dbReference type="NCBI Taxonomy" id="408172"/>
    <lineage>
        <taxon>unclassified sequences</taxon>
        <taxon>metagenomes</taxon>
        <taxon>ecological metagenomes</taxon>
    </lineage>
</organism>
<sequence length="267" mass="29849">MKFKRILLTLFLGIGLIGVSIAGAYDDWTDDVVCMWLDMRPTNEGYKAEVQKRGIGCEGGKVLAGAAQTNKTTSTNKKTTTSNRSSSSVDKEITIYDIAFSPKVLEELLKLVVSQTDYDFSKHKLTNNVKDIRCAFTIYRVVYENSELGVMEGWSMAKGGINVQGSDVEFTEGSFWQMGGLSTDPSYLQDEVNIKLTEDGHFVGKMAYFTHTVKEGEVPRNPLYPILTKHKRSKPINLKSIGDSAEIWIDVEDWAGGIMRISRCKYL</sequence>
<dbReference type="AlphaFoldDB" id="A0A382BGR4"/>
<protein>
    <submittedName>
        <fullName evidence="1">Uncharacterized protein</fullName>
    </submittedName>
</protein>
<dbReference type="EMBL" id="UINC01029677">
    <property type="protein sequence ID" value="SVB12799.1"/>
    <property type="molecule type" value="Genomic_DNA"/>
</dbReference>